<organism evidence="1 2">
    <name type="scientific">Snodgrassella communis</name>
    <dbReference type="NCBI Taxonomy" id="2946699"/>
    <lineage>
        <taxon>Bacteria</taxon>
        <taxon>Pseudomonadati</taxon>
        <taxon>Pseudomonadota</taxon>
        <taxon>Betaproteobacteria</taxon>
        <taxon>Neisseriales</taxon>
        <taxon>Neisseriaceae</taxon>
        <taxon>Snodgrassella</taxon>
    </lineage>
</organism>
<gene>
    <name evidence="1" type="ORF">SALWKB29_0756</name>
</gene>
<protein>
    <submittedName>
        <fullName evidence="1">Uncharacterized protein</fullName>
    </submittedName>
</protein>
<evidence type="ECO:0000313" key="1">
    <source>
        <dbReference type="EMBL" id="KDN15130.1"/>
    </source>
</evidence>
<dbReference type="EMBL" id="JFZV01000003">
    <property type="protein sequence ID" value="KDN15130.1"/>
    <property type="molecule type" value="Genomic_DNA"/>
</dbReference>
<sequence>MGQNAFVASARKLTLKQQTTNWFYINYTTLEGITNAAIY</sequence>
<accession>A0A836Z665</accession>
<evidence type="ECO:0000313" key="2">
    <source>
        <dbReference type="Proteomes" id="UP000027170"/>
    </source>
</evidence>
<name>A0A836Z665_9NEIS</name>
<reference evidence="1 2" key="1">
    <citation type="submission" date="2014-03" db="EMBL/GenBank/DDBJ databases">
        <title>The genomes of two eusocial bee gut symbionts.</title>
        <authorList>
            <person name="Kwong W.K."/>
            <person name="Engel P."/>
            <person name="Koch H."/>
            <person name="Moran N.A."/>
        </authorList>
    </citation>
    <scope>NUCLEOTIDE SEQUENCE [LARGE SCALE GENOMIC DNA]</scope>
    <source>
        <strain evidence="2">wkB29</strain>
    </source>
</reference>
<proteinExistence type="predicted"/>
<keyword evidence="2" id="KW-1185">Reference proteome</keyword>
<dbReference type="AlphaFoldDB" id="A0A836Z665"/>
<dbReference type="Proteomes" id="UP000027170">
    <property type="component" value="Unassembled WGS sequence"/>
</dbReference>
<comment type="caution">
    <text evidence="1">The sequence shown here is derived from an EMBL/GenBank/DDBJ whole genome shotgun (WGS) entry which is preliminary data.</text>
</comment>